<organism evidence="1 2">
    <name type="scientific">Fluviicola chungangensis</name>
    <dbReference type="NCBI Taxonomy" id="2597671"/>
    <lineage>
        <taxon>Bacteria</taxon>
        <taxon>Pseudomonadati</taxon>
        <taxon>Bacteroidota</taxon>
        <taxon>Flavobacteriia</taxon>
        <taxon>Flavobacteriales</taxon>
        <taxon>Crocinitomicaceae</taxon>
        <taxon>Fluviicola</taxon>
    </lineage>
</organism>
<comment type="caution">
    <text evidence="1">The sequence shown here is derived from an EMBL/GenBank/DDBJ whole genome shotgun (WGS) entry which is preliminary data.</text>
</comment>
<dbReference type="Gene3D" id="3.30.420.260">
    <property type="match status" value="1"/>
</dbReference>
<name>A0A556MQW4_9FLAO</name>
<dbReference type="EMBL" id="VLPL01000005">
    <property type="protein sequence ID" value="TSJ42275.1"/>
    <property type="molecule type" value="Genomic_DNA"/>
</dbReference>
<accession>A0A556MQW4</accession>
<proteinExistence type="predicted"/>
<dbReference type="CDD" id="cd24013">
    <property type="entry name" value="ASKHA_ATPase_BT3980-like"/>
    <property type="match status" value="1"/>
</dbReference>
<dbReference type="OrthoDB" id="658622at2"/>
<dbReference type="Pfam" id="PF12864">
    <property type="entry name" value="DUF3822"/>
    <property type="match status" value="1"/>
</dbReference>
<dbReference type="InterPro" id="IPR024213">
    <property type="entry name" value="DUF3822"/>
</dbReference>
<keyword evidence="2" id="KW-1185">Reference proteome</keyword>
<dbReference type="Gene3D" id="3.30.420.250">
    <property type="match status" value="1"/>
</dbReference>
<evidence type="ECO:0000313" key="2">
    <source>
        <dbReference type="Proteomes" id="UP000316008"/>
    </source>
</evidence>
<gene>
    <name evidence="1" type="ORF">FO442_10935</name>
</gene>
<protein>
    <submittedName>
        <fullName evidence="1">DUF3822 family protein</fullName>
    </submittedName>
</protein>
<dbReference type="AlphaFoldDB" id="A0A556MQW4"/>
<evidence type="ECO:0000313" key="1">
    <source>
        <dbReference type="EMBL" id="TSJ42275.1"/>
    </source>
</evidence>
<dbReference type="RefSeq" id="WP_144333230.1">
    <property type="nucleotide sequence ID" value="NZ_VLPL01000005.1"/>
</dbReference>
<dbReference type="Proteomes" id="UP000316008">
    <property type="component" value="Unassembled WGS sequence"/>
</dbReference>
<sequence length="260" mass="29812">MSFLIFVENTFVQLILEITQQSIAAFQFTGSEIQLLEKANCTKRTDVGYKEVLTQVIEKIGNLDRFENFSCSYFSQEFCLVPNSLFAASVPETLLQYTVHKTISKSDVDYNRLPEWSAVIIYQLPMWVKSVLILKAPRIVIQHEIAHVLRHLTTGSLIPLRSHLVIHEEQFSLVIRKDGNIVHTSIQEYQSEEDIVYHLATAFTQLKIDSKNELFLHGTGDQIESTQKKLESHLKTIGLFSQSKIEIQPSTHLQYQTLCV</sequence>
<reference evidence="1 2" key="1">
    <citation type="submission" date="2019-07" db="EMBL/GenBank/DDBJ databases">
        <authorList>
            <person name="Huq M.A."/>
        </authorList>
    </citation>
    <scope>NUCLEOTIDE SEQUENCE [LARGE SCALE GENOMIC DNA]</scope>
    <source>
        <strain evidence="1 2">MAH-3</strain>
    </source>
</reference>